<reference evidence="2" key="1">
    <citation type="submission" date="2023-11" db="EMBL/GenBank/DDBJ databases">
        <title>Genome assemblies of two species of porcelain crab, Petrolisthes cinctipes and Petrolisthes manimaculis (Anomura: Porcellanidae).</title>
        <authorList>
            <person name="Angst P."/>
        </authorList>
    </citation>
    <scope>NUCLEOTIDE SEQUENCE</scope>
    <source>
        <strain evidence="2">PB745_02</strain>
        <tissue evidence="2">Gill</tissue>
    </source>
</reference>
<feature type="compositionally biased region" description="Basic and acidic residues" evidence="1">
    <location>
        <begin position="12"/>
        <end position="22"/>
    </location>
</feature>
<feature type="compositionally biased region" description="Low complexity" evidence="1">
    <location>
        <begin position="73"/>
        <end position="85"/>
    </location>
</feature>
<sequence length="94" mass="10031">MMRGLDSDGEVQEGRLKDEQNIKNRTGTRGLPSSSSSDLSQPTYSIPHPCLPANPPLQQPASRGSSRVFLPPTGACRGTQRGTRAGRPRPPPPA</sequence>
<accession>A0AAE1NCT5</accession>
<evidence type="ECO:0000313" key="2">
    <source>
        <dbReference type="EMBL" id="KAK4286825.1"/>
    </source>
</evidence>
<organism evidence="2 3">
    <name type="scientific">Petrolisthes manimaculis</name>
    <dbReference type="NCBI Taxonomy" id="1843537"/>
    <lineage>
        <taxon>Eukaryota</taxon>
        <taxon>Metazoa</taxon>
        <taxon>Ecdysozoa</taxon>
        <taxon>Arthropoda</taxon>
        <taxon>Crustacea</taxon>
        <taxon>Multicrustacea</taxon>
        <taxon>Malacostraca</taxon>
        <taxon>Eumalacostraca</taxon>
        <taxon>Eucarida</taxon>
        <taxon>Decapoda</taxon>
        <taxon>Pleocyemata</taxon>
        <taxon>Anomura</taxon>
        <taxon>Galatheoidea</taxon>
        <taxon>Porcellanidae</taxon>
        <taxon>Petrolisthes</taxon>
    </lineage>
</organism>
<proteinExistence type="predicted"/>
<dbReference type="Proteomes" id="UP001292094">
    <property type="component" value="Unassembled WGS sequence"/>
</dbReference>
<evidence type="ECO:0000313" key="3">
    <source>
        <dbReference type="Proteomes" id="UP001292094"/>
    </source>
</evidence>
<protein>
    <submittedName>
        <fullName evidence="2">Uncharacterized protein</fullName>
    </submittedName>
</protein>
<comment type="caution">
    <text evidence="2">The sequence shown here is derived from an EMBL/GenBank/DDBJ whole genome shotgun (WGS) entry which is preliminary data.</text>
</comment>
<feature type="region of interest" description="Disordered" evidence="1">
    <location>
        <begin position="1"/>
        <end position="94"/>
    </location>
</feature>
<gene>
    <name evidence="2" type="ORF">Pmani_040086</name>
</gene>
<dbReference type="EMBL" id="JAWZYT010007298">
    <property type="protein sequence ID" value="KAK4286825.1"/>
    <property type="molecule type" value="Genomic_DNA"/>
</dbReference>
<evidence type="ECO:0000256" key="1">
    <source>
        <dbReference type="SAM" id="MobiDB-lite"/>
    </source>
</evidence>
<name>A0AAE1NCT5_9EUCA</name>
<keyword evidence="3" id="KW-1185">Reference proteome</keyword>
<feature type="compositionally biased region" description="Pro residues" evidence="1">
    <location>
        <begin position="49"/>
        <end position="58"/>
    </location>
</feature>
<dbReference type="AlphaFoldDB" id="A0AAE1NCT5"/>